<keyword evidence="6" id="KW-0804">Transcription</keyword>
<dbReference type="PANTHER" id="PTHR33202:SF7">
    <property type="entry name" value="FERRIC UPTAKE REGULATION PROTEIN"/>
    <property type="match status" value="1"/>
</dbReference>
<keyword evidence="2" id="KW-0678">Repressor</keyword>
<dbReference type="GO" id="GO:0003700">
    <property type="term" value="F:DNA-binding transcription factor activity"/>
    <property type="evidence" value="ECO:0007669"/>
    <property type="project" value="InterPro"/>
</dbReference>
<organism evidence="7">
    <name type="scientific">marine metagenome</name>
    <dbReference type="NCBI Taxonomy" id="408172"/>
    <lineage>
        <taxon>unclassified sequences</taxon>
        <taxon>metagenomes</taxon>
        <taxon>ecological metagenomes</taxon>
    </lineage>
</organism>
<dbReference type="InterPro" id="IPR043135">
    <property type="entry name" value="Fur_C"/>
</dbReference>
<name>A0A382R7A8_9ZZZZ</name>
<dbReference type="Pfam" id="PF01475">
    <property type="entry name" value="FUR"/>
    <property type="match status" value="1"/>
</dbReference>
<evidence type="ECO:0000256" key="2">
    <source>
        <dbReference type="ARBA" id="ARBA00022491"/>
    </source>
</evidence>
<dbReference type="GO" id="GO:0000976">
    <property type="term" value="F:transcription cis-regulatory region binding"/>
    <property type="evidence" value="ECO:0007669"/>
    <property type="project" value="TreeGrafter"/>
</dbReference>
<dbReference type="GO" id="GO:1900376">
    <property type="term" value="P:regulation of secondary metabolite biosynthetic process"/>
    <property type="evidence" value="ECO:0007669"/>
    <property type="project" value="TreeGrafter"/>
</dbReference>
<keyword evidence="4" id="KW-0805">Transcription regulation</keyword>
<dbReference type="GO" id="GO:0008270">
    <property type="term" value="F:zinc ion binding"/>
    <property type="evidence" value="ECO:0007669"/>
    <property type="project" value="TreeGrafter"/>
</dbReference>
<evidence type="ECO:0008006" key="8">
    <source>
        <dbReference type="Google" id="ProtNLM"/>
    </source>
</evidence>
<sequence length="155" mass="17133">MSNSNSSDVVLRRALGAYGHRFTEQRSAVFRHVSDTTDHPTAEEILRSVRSEIPRISLATVYKSLETLVTCGLTKKLNHADGSARYCCRSDPHHHARCLSCGGVSDVPGRLDESQVARIRAKANGFRLLEYELELTGYCPECASDMDSEAPLSSY</sequence>
<dbReference type="CDD" id="cd07153">
    <property type="entry name" value="Fur_like"/>
    <property type="match status" value="1"/>
</dbReference>
<evidence type="ECO:0000256" key="5">
    <source>
        <dbReference type="ARBA" id="ARBA00023125"/>
    </source>
</evidence>
<dbReference type="SUPFAM" id="SSF46785">
    <property type="entry name" value="Winged helix' DNA-binding domain"/>
    <property type="match status" value="1"/>
</dbReference>
<dbReference type="InterPro" id="IPR002481">
    <property type="entry name" value="FUR"/>
</dbReference>
<evidence type="ECO:0000256" key="6">
    <source>
        <dbReference type="ARBA" id="ARBA00023163"/>
    </source>
</evidence>
<evidence type="ECO:0000256" key="1">
    <source>
        <dbReference type="ARBA" id="ARBA00007957"/>
    </source>
</evidence>
<accession>A0A382R7A8</accession>
<dbReference type="InterPro" id="IPR036388">
    <property type="entry name" value="WH-like_DNA-bd_sf"/>
</dbReference>
<evidence type="ECO:0000256" key="3">
    <source>
        <dbReference type="ARBA" id="ARBA00022833"/>
    </source>
</evidence>
<reference evidence="7" key="1">
    <citation type="submission" date="2018-05" db="EMBL/GenBank/DDBJ databases">
        <authorList>
            <person name="Lanie J.A."/>
            <person name="Ng W.-L."/>
            <person name="Kazmierczak K.M."/>
            <person name="Andrzejewski T.M."/>
            <person name="Davidsen T.M."/>
            <person name="Wayne K.J."/>
            <person name="Tettelin H."/>
            <person name="Glass J.I."/>
            <person name="Rusch D."/>
            <person name="Podicherti R."/>
            <person name="Tsui H.-C.T."/>
            <person name="Winkler M.E."/>
        </authorList>
    </citation>
    <scope>NUCLEOTIDE SEQUENCE</scope>
</reference>
<dbReference type="PANTHER" id="PTHR33202">
    <property type="entry name" value="ZINC UPTAKE REGULATION PROTEIN"/>
    <property type="match status" value="1"/>
</dbReference>
<dbReference type="GO" id="GO:0045892">
    <property type="term" value="P:negative regulation of DNA-templated transcription"/>
    <property type="evidence" value="ECO:0007669"/>
    <property type="project" value="TreeGrafter"/>
</dbReference>
<dbReference type="Gene3D" id="1.10.10.10">
    <property type="entry name" value="Winged helix-like DNA-binding domain superfamily/Winged helix DNA-binding domain"/>
    <property type="match status" value="1"/>
</dbReference>
<keyword evidence="3" id="KW-0862">Zinc</keyword>
<protein>
    <recommendedName>
        <fullName evidence="8">Transcriptional repressor</fullName>
    </recommendedName>
</protein>
<keyword evidence="5" id="KW-0238">DNA-binding</keyword>
<dbReference type="Gene3D" id="3.30.1490.190">
    <property type="match status" value="1"/>
</dbReference>
<proteinExistence type="inferred from homology"/>
<gene>
    <name evidence="7" type="ORF">METZ01_LOCUS345305</name>
</gene>
<comment type="similarity">
    <text evidence="1">Belongs to the Fur family.</text>
</comment>
<dbReference type="EMBL" id="UINC01118965">
    <property type="protein sequence ID" value="SVC92451.1"/>
    <property type="molecule type" value="Genomic_DNA"/>
</dbReference>
<evidence type="ECO:0000313" key="7">
    <source>
        <dbReference type="EMBL" id="SVC92451.1"/>
    </source>
</evidence>
<dbReference type="AlphaFoldDB" id="A0A382R7A8"/>
<dbReference type="InterPro" id="IPR036390">
    <property type="entry name" value="WH_DNA-bd_sf"/>
</dbReference>
<evidence type="ECO:0000256" key="4">
    <source>
        <dbReference type="ARBA" id="ARBA00023015"/>
    </source>
</evidence>